<proteinExistence type="predicted"/>
<gene>
    <name evidence="4" type="ORF">EV653_6740</name>
</gene>
<keyword evidence="5" id="KW-1185">Reference proteome</keyword>
<dbReference type="InterPro" id="IPR016032">
    <property type="entry name" value="Sig_transdc_resp-reg_C-effctor"/>
</dbReference>
<dbReference type="GO" id="GO:0006355">
    <property type="term" value="P:regulation of DNA-templated transcription"/>
    <property type="evidence" value="ECO:0007669"/>
    <property type="project" value="InterPro"/>
</dbReference>
<dbReference type="InterPro" id="IPR022742">
    <property type="entry name" value="Hydrolase_4"/>
</dbReference>
<keyword evidence="1 2" id="KW-0238">DNA-binding</keyword>
<evidence type="ECO:0000256" key="1">
    <source>
        <dbReference type="ARBA" id="ARBA00023125"/>
    </source>
</evidence>
<dbReference type="GO" id="GO:0000160">
    <property type="term" value="P:phosphorelay signal transduction system"/>
    <property type="evidence" value="ECO:0007669"/>
    <property type="project" value="InterPro"/>
</dbReference>
<feature type="DNA-binding region" description="OmpR/PhoB-type" evidence="2">
    <location>
        <begin position="1"/>
        <end position="99"/>
    </location>
</feature>
<dbReference type="PANTHER" id="PTHR43433">
    <property type="entry name" value="HYDROLASE, ALPHA/BETA FOLD FAMILY PROTEIN"/>
    <property type="match status" value="1"/>
</dbReference>
<dbReference type="CDD" id="cd00383">
    <property type="entry name" value="trans_reg_C"/>
    <property type="match status" value="1"/>
</dbReference>
<dbReference type="GO" id="GO:0003677">
    <property type="term" value="F:DNA binding"/>
    <property type="evidence" value="ECO:0007669"/>
    <property type="project" value="UniProtKB-UniRule"/>
</dbReference>
<dbReference type="InterPro" id="IPR001867">
    <property type="entry name" value="OmpR/PhoB-type_DNA-bd"/>
</dbReference>
<dbReference type="SUPFAM" id="SSF53474">
    <property type="entry name" value="alpha/beta-Hydrolases"/>
    <property type="match status" value="1"/>
</dbReference>
<sequence>MVLAFGGDLEFDPALFEVRRGGVPVPLEPQAFDVLAYLVSHRDRVVSKAELMDGVWGSRFVSETAVTSRIKQIRRALGDDGHSQRMIRTQHGRGYRFVAPVEAQPVLGAGEPIRYTVSDGLHIAYQVTGGGELDIVLISGFVSHLELDWADPRHAHFLDRLGSYGRLIRFDKRGTGMSDRPTGIPDIETRMHDVLSVMDAVGSERAVLVGYSEGGPMAILCAAAHPERVAGLVLYGTYAKRMWSEDYPWALKREYWQAYTEELVGRWDWEADMLMRCPSADEQMQQWWGRRMRAAATPSTVRALMDMNALVDVRDALPAVRVPTLVLQRLGDALVDPEGARFLADRIPGARLELIEGEDHFVSGDPDQILDAIEPFLRGLPGPEHRPSALAAVAAPAGPGAEEVAAGLVAAGGRPCSGPAGRVVVLFDGPATAVRAGLAQLRGAARLGVTIAEVPRDETELDAYGVVTAIALADQAAPGSLWLTSAVRDLLASSGVVTEFAGEQVVGGVEPQAVFRAL</sequence>
<dbReference type="Gene3D" id="1.10.10.10">
    <property type="entry name" value="Winged helix-like DNA-binding domain superfamily/Winged helix DNA-binding domain"/>
    <property type="match status" value="1"/>
</dbReference>
<name>A0A4R8BXZ0_9ACTN</name>
<protein>
    <submittedName>
        <fullName evidence="4">Serine aminopeptidase S33 family</fullName>
    </submittedName>
</protein>
<dbReference type="Proteomes" id="UP000295146">
    <property type="component" value="Unassembled WGS sequence"/>
</dbReference>
<feature type="domain" description="OmpR/PhoB-type" evidence="3">
    <location>
        <begin position="1"/>
        <end position="99"/>
    </location>
</feature>
<dbReference type="InterPro" id="IPR029058">
    <property type="entry name" value="AB_hydrolase_fold"/>
</dbReference>
<dbReference type="SMART" id="SM00862">
    <property type="entry name" value="Trans_reg_C"/>
    <property type="match status" value="1"/>
</dbReference>
<keyword evidence="4" id="KW-0378">Hydrolase</keyword>
<organism evidence="4 5">
    <name type="scientific">Kribbella pratensis</name>
    <dbReference type="NCBI Taxonomy" id="2512112"/>
    <lineage>
        <taxon>Bacteria</taxon>
        <taxon>Bacillati</taxon>
        <taxon>Actinomycetota</taxon>
        <taxon>Actinomycetes</taxon>
        <taxon>Propionibacteriales</taxon>
        <taxon>Kribbellaceae</taxon>
        <taxon>Kribbella</taxon>
    </lineage>
</organism>
<dbReference type="RefSeq" id="WP_166679649.1">
    <property type="nucleotide sequence ID" value="NZ_SODP01000003.1"/>
</dbReference>
<dbReference type="AlphaFoldDB" id="A0A4R8BXZ0"/>
<dbReference type="InterPro" id="IPR036388">
    <property type="entry name" value="WH-like_DNA-bd_sf"/>
</dbReference>
<dbReference type="PROSITE" id="PS51755">
    <property type="entry name" value="OMPR_PHOB"/>
    <property type="match status" value="1"/>
</dbReference>
<evidence type="ECO:0000313" key="5">
    <source>
        <dbReference type="Proteomes" id="UP000295146"/>
    </source>
</evidence>
<dbReference type="Pfam" id="PF00486">
    <property type="entry name" value="Trans_reg_C"/>
    <property type="match status" value="1"/>
</dbReference>
<dbReference type="PANTHER" id="PTHR43433:SF8">
    <property type="entry name" value="BIFUNCTIONAL LIPASE_ADENYLATE CYCLASE LIPJ"/>
    <property type="match status" value="1"/>
</dbReference>
<dbReference type="SUPFAM" id="SSF46894">
    <property type="entry name" value="C-terminal effector domain of the bipartite response regulators"/>
    <property type="match status" value="1"/>
</dbReference>
<evidence type="ECO:0000256" key="2">
    <source>
        <dbReference type="PROSITE-ProRule" id="PRU01091"/>
    </source>
</evidence>
<keyword evidence="4" id="KW-0031">Aminopeptidase</keyword>
<comment type="caution">
    <text evidence="4">The sequence shown here is derived from an EMBL/GenBank/DDBJ whole genome shotgun (WGS) entry which is preliminary data.</text>
</comment>
<dbReference type="EMBL" id="SODP01000003">
    <property type="protein sequence ID" value="TDW66708.1"/>
    <property type="molecule type" value="Genomic_DNA"/>
</dbReference>
<dbReference type="Gene3D" id="3.40.50.1820">
    <property type="entry name" value="alpha/beta hydrolase"/>
    <property type="match status" value="1"/>
</dbReference>
<dbReference type="PRINTS" id="PR00111">
    <property type="entry name" value="ABHYDROLASE"/>
</dbReference>
<dbReference type="InterPro" id="IPR000073">
    <property type="entry name" value="AB_hydrolase_1"/>
</dbReference>
<dbReference type="GO" id="GO:0004177">
    <property type="term" value="F:aminopeptidase activity"/>
    <property type="evidence" value="ECO:0007669"/>
    <property type="project" value="UniProtKB-KW"/>
</dbReference>
<evidence type="ECO:0000259" key="3">
    <source>
        <dbReference type="PROSITE" id="PS51755"/>
    </source>
</evidence>
<accession>A0A4R8BXZ0</accession>
<evidence type="ECO:0000313" key="4">
    <source>
        <dbReference type="EMBL" id="TDW66708.1"/>
    </source>
</evidence>
<dbReference type="InterPro" id="IPR050471">
    <property type="entry name" value="AB_hydrolase"/>
</dbReference>
<reference evidence="4 5" key="1">
    <citation type="submission" date="2019-03" db="EMBL/GenBank/DDBJ databases">
        <title>Genomic Encyclopedia of Type Strains, Phase III (KMG-III): the genomes of soil and plant-associated and newly described type strains.</title>
        <authorList>
            <person name="Whitman W."/>
        </authorList>
    </citation>
    <scope>NUCLEOTIDE SEQUENCE [LARGE SCALE GENOMIC DNA]</scope>
    <source>
        <strain evidence="4 5">VKM Ac-2573</strain>
    </source>
</reference>
<keyword evidence="4" id="KW-0645">Protease</keyword>
<dbReference type="Pfam" id="PF12146">
    <property type="entry name" value="Hydrolase_4"/>
    <property type="match status" value="1"/>
</dbReference>